<reference evidence="1" key="1">
    <citation type="journal article" date="2015" name="Nature">
        <title>Complex archaea that bridge the gap between prokaryotes and eukaryotes.</title>
        <authorList>
            <person name="Spang A."/>
            <person name="Saw J.H."/>
            <person name="Jorgensen S.L."/>
            <person name="Zaremba-Niedzwiedzka K."/>
            <person name="Martijn J."/>
            <person name="Lind A.E."/>
            <person name="van Eijk R."/>
            <person name="Schleper C."/>
            <person name="Guy L."/>
            <person name="Ettema T.J."/>
        </authorList>
    </citation>
    <scope>NUCLEOTIDE SEQUENCE</scope>
</reference>
<dbReference type="EMBL" id="LAZR01012244">
    <property type="protein sequence ID" value="KKM27851.1"/>
    <property type="molecule type" value="Genomic_DNA"/>
</dbReference>
<name>A0A0F9IJR2_9ZZZZ</name>
<evidence type="ECO:0000313" key="1">
    <source>
        <dbReference type="EMBL" id="KKM27851.1"/>
    </source>
</evidence>
<protein>
    <submittedName>
        <fullName evidence="1">Uncharacterized protein</fullName>
    </submittedName>
</protein>
<organism evidence="1">
    <name type="scientific">marine sediment metagenome</name>
    <dbReference type="NCBI Taxonomy" id="412755"/>
    <lineage>
        <taxon>unclassified sequences</taxon>
        <taxon>metagenomes</taxon>
        <taxon>ecological metagenomes</taxon>
    </lineage>
</organism>
<gene>
    <name evidence="1" type="ORF">LCGC14_1570510</name>
</gene>
<accession>A0A0F9IJR2</accession>
<dbReference type="AlphaFoldDB" id="A0A0F9IJR2"/>
<comment type="caution">
    <text evidence="1">The sequence shown here is derived from an EMBL/GenBank/DDBJ whole genome shotgun (WGS) entry which is preliminary data.</text>
</comment>
<sequence>MLTREQLAALDEETLPAYGEQLVAMAHRALDLEDRQESEHNADQFDGDDPYTGREFVLFTRSDGTFASLRLDDIVGVFEGRSDVRAAGVMSATGKTLQVRGDAAEISMRISQGDIIDLQDAHLQELLSTTIENAEQLEQIIKDHKCEVRGTSHGRLELLIEGRPIQITAEVQDLLVAHVKDYQPYIATTNDPDDPPDN</sequence>
<proteinExistence type="predicted"/>